<dbReference type="InterPro" id="IPR007219">
    <property type="entry name" value="XnlR_reg_dom"/>
</dbReference>
<dbReference type="CDD" id="cd12148">
    <property type="entry name" value="fungal_TF_MHR"/>
    <property type="match status" value="1"/>
</dbReference>
<comment type="subcellular location">
    <subcellularLocation>
        <location evidence="1">Nucleus</location>
    </subcellularLocation>
</comment>
<dbReference type="GO" id="GO:0006351">
    <property type="term" value="P:DNA-templated transcription"/>
    <property type="evidence" value="ECO:0007669"/>
    <property type="project" value="InterPro"/>
</dbReference>
<feature type="region of interest" description="Disordered" evidence="5">
    <location>
        <begin position="112"/>
        <end position="143"/>
    </location>
</feature>
<dbReference type="Proteomes" id="UP000224854">
    <property type="component" value="Unassembled WGS sequence"/>
</dbReference>
<dbReference type="InterPro" id="IPR050987">
    <property type="entry name" value="AtrR-like"/>
</dbReference>
<evidence type="ECO:0000256" key="4">
    <source>
        <dbReference type="ARBA" id="ARBA00023242"/>
    </source>
</evidence>
<dbReference type="Pfam" id="PF04082">
    <property type="entry name" value="Fungal_trans"/>
    <property type="match status" value="1"/>
</dbReference>
<keyword evidence="4" id="KW-0539">Nucleus</keyword>
<dbReference type="GO" id="GO:0003700">
    <property type="term" value="F:DNA-binding transcription factor activity"/>
    <property type="evidence" value="ECO:0007669"/>
    <property type="project" value="InterPro"/>
</dbReference>
<dbReference type="GO" id="GO:0005634">
    <property type="term" value="C:nucleus"/>
    <property type="evidence" value="ECO:0007669"/>
    <property type="project" value="UniProtKB-SubCell"/>
</dbReference>
<keyword evidence="8" id="KW-1185">Reference proteome</keyword>
<gene>
    <name evidence="7" type="ORF">CDD82_6479</name>
</gene>
<dbReference type="PANTHER" id="PTHR46910">
    <property type="entry name" value="TRANSCRIPTION FACTOR PDR1"/>
    <property type="match status" value="1"/>
</dbReference>
<feature type="domain" description="Xylanolytic transcriptional activator regulatory" evidence="6">
    <location>
        <begin position="278"/>
        <end position="351"/>
    </location>
</feature>
<comment type="caution">
    <text evidence="7">The sequence shown here is derived from an EMBL/GenBank/DDBJ whole genome shotgun (WGS) entry which is preliminary data.</text>
</comment>
<dbReference type="EMBL" id="NJEU01000672">
    <property type="protein sequence ID" value="PHH71503.1"/>
    <property type="molecule type" value="Genomic_DNA"/>
</dbReference>
<accession>A0A2C5YV41</accession>
<evidence type="ECO:0000256" key="1">
    <source>
        <dbReference type="ARBA" id="ARBA00004123"/>
    </source>
</evidence>
<dbReference type="PANTHER" id="PTHR46910:SF3">
    <property type="entry name" value="HALOTOLERANCE PROTEIN 9-RELATED"/>
    <property type="match status" value="1"/>
</dbReference>
<feature type="region of interest" description="Disordered" evidence="5">
    <location>
        <begin position="21"/>
        <end position="46"/>
    </location>
</feature>
<evidence type="ECO:0000259" key="6">
    <source>
        <dbReference type="SMART" id="SM00906"/>
    </source>
</evidence>
<evidence type="ECO:0000313" key="8">
    <source>
        <dbReference type="Proteomes" id="UP000224854"/>
    </source>
</evidence>
<dbReference type="AlphaFoldDB" id="A0A2C5YV41"/>
<reference evidence="7 8" key="1">
    <citation type="submission" date="2017-06" db="EMBL/GenBank/DDBJ databases">
        <title>Ant-infecting Ophiocordyceps genomes reveal a high diversity of potential behavioral manipulation genes and a possible major role for enterotoxins.</title>
        <authorList>
            <person name="De Bekker C."/>
            <person name="Evans H.C."/>
            <person name="Brachmann A."/>
            <person name="Hughes D.P."/>
        </authorList>
    </citation>
    <scope>NUCLEOTIDE SEQUENCE [LARGE SCALE GENOMIC DNA]</scope>
    <source>
        <strain evidence="7 8">1348a</strain>
    </source>
</reference>
<evidence type="ECO:0000256" key="3">
    <source>
        <dbReference type="ARBA" id="ARBA00023125"/>
    </source>
</evidence>
<evidence type="ECO:0000313" key="7">
    <source>
        <dbReference type="EMBL" id="PHH71503.1"/>
    </source>
</evidence>
<name>A0A2C5YV41_9HYPO</name>
<organism evidence="7 8">
    <name type="scientific">Ophiocordyceps australis</name>
    <dbReference type="NCBI Taxonomy" id="1399860"/>
    <lineage>
        <taxon>Eukaryota</taxon>
        <taxon>Fungi</taxon>
        <taxon>Dikarya</taxon>
        <taxon>Ascomycota</taxon>
        <taxon>Pezizomycotina</taxon>
        <taxon>Sordariomycetes</taxon>
        <taxon>Hypocreomycetidae</taxon>
        <taxon>Hypocreales</taxon>
        <taxon>Ophiocordycipitaceae</taxon>
        <taxon>Ophiocordyceps</taxon>
    </lineage>
</organism>
<sequence length="506" mass="56044">MALRSQVKDLKARLAASELESAARKRAHAEGTSPSDGGWAANGQAHATAESTADVIATGLFDHTPVRDIGYFVIWRLEQTHPLTRSKQGSSSNHAFFWSLTTSIDNVRQRSHVPYQPRGTSPQGDAPPTALSTTPLRASRGPPNQHAIARLAAATEAGHETDDSFPLPEKARSWTTRFFDTVGTVLPHVGQPEMWRIVARVIDGGLAWSAVDRAAQALLSIMFAQVLHTLDERSPEPFYRRALALLDEKALHIPTIDCLQALLLLASFQQNTQRSMESWAPHYLAVRIAYQLGIHAPASYEYLGPRDRELRSQLWFALVNQDRILTAGLARPPLIPEQHVRMELMEFMAPLRQDNDEVLKMDYFRQAILVHQILGLTVDCMYSSNINSSSRLSLSQIVSKTVDLTGRLEQWTADVPRPLVVFSTASAANLDSTPPDTSLPQRLSLLLTIFHIRAKMLIHGSLLMRLLERVTGSGEEASTGVLQDAGLSLLSNYLGLLRQWLQLING</sequence>
<keyword evidence="2" id="KW-0479">Metal-binding</keyword>
<evidence type="ECO:0000256" key="2">
    <source>
        <dbReference type="ARBA" id="ARBA00022723"/>
    </source>
</evidence>
<dbReference type="OrthoDB" id="3364175at2759"/>
<dbReference type="GO" id="GO:0003677">
    <property type="term" value="F:DNA binding"/>
    <property type="evidence" value="ECO:0007669"/>
    <property type="project" value="UniProtKB-KW"/>
</dbReference>
<proteinExistence type="predicted"/>
<protein>
    <recommendedName>
        <fullName evidence="6">Xylanolytic transcriptional activator regulatory domain-containing protein</fullName>
    </recommendedName>
</protein>
<evidence type="ECO:0000256" key="5">
    <source>
        <dbReference type="SAM" id="MobiDB-lite"/>
    </source>
</evidence>
<dbReference type="GO" id="GO:0008270">
    <property type="term" value="F:zinc ion binding"/>
    <property type="evidence" value="ECO:0007669"/>
    <property type="project" value="InterPro"/>
</dbReference>
<dbReference type="SMART" id="SM00906">
    <property type="entry name" value="Fungal_trans"/>
    <property type="match status" value="1"/>
</dbReference>
<keyword evidence="3" id="KW-0238">DNA-binding</keyword>